<dbReference type="SUPFAM" id="SSF53335">
    <property type="entry name" value="S-adenosyl-L-methionine-dependent methyltransferases"/>
    <property type="match status" value="1"/>
</dbReference>
<dbReference type="GO" id="GO:0032259">
    <property type="term" value="P:methylation"/>
    <property type="evidence" value="ECO:0007669"/>
    <property type="project" value="UniProtKB-KW"/>
</dbReference>
<dbReference type="Gene3D" id="3.40.50.150">
    <property type="entry name" value="Vaccinia Virus protein VP39"/>
    <property type="match status" value="1"/>
</dbReference>
<keyword evidence="2" id="KW-0808">Transferase</keyword>
<protein>
    <recommendedName>
        <fullName evidence="3">Methyltransferase domain-containing protein</fullName>
    </recommendedName>
</protein>
<dbReference type="Pfam" id="PF13649">
    <property type="entry name" value="Methyltransf_25"/>
    <property type="match status" value="1"/>
</dbReference>
<dbReference type="PANTHER" id="PTHR43861">
    <property type="entry name" value="TRANS-ACONITATE 2-METHYLTRANSFERASE-RELATED"/>
    <property type="match status" value="1"/>
</dbReference>
<dbReference type="EMBL" id="FPHM01000180">
    <property type="protein sequence ID" value="SFV70914.1"/>
    <property type="molecule type" value="Genomic_DNA"/>
</dbReference>
<keyword evidence="1" id="KW-0489">Methyltransferase</keyword>
<proteinExistence type="predicted"/>
<gene>
    <name evidence="4" type="ORF">MNB_SV-13-1536</name>
</gene>
<evidence type="ECO:0000313" key="4">
    <source>
        <dbReference type="EMBL" id="SFV70914.1"/>
    </source>
</evidence>
<dbReference type="PANTHER" id="PTHR43861:SF1">
    <property type="entry name" value="TRANS-ACONITATE 2-METHYLTRANSFERASE"/>
    <property type="match status" value="1"/>
</dbReference>
<dbReference type="InterPro" id="IPR029063">
    <property type="entry name" value="SAM-dependent_MTases_sf"/>
</dbReference>
<dbReference type="Gene3D" id="2.20.25.110">
    <property type="entry name" value="S-adenosyl-L-methionine-dependent methyltransferases"/>
    <property type="match status" value="1"/>
</dbReference>
<name>A0A1W1CYM7_9ZZZZ</name>
<accession>A0A1W1CYM7</accession>
<dbReference type="InterPro" id="IPR041698">
    <property type="entry name" value="Methyltransf_25"/>
</dbReference>
<dbReference type="CDD" id="cd02440">
    <property type="entry name" value="AdoMet_MTases"/>
    <property type="match status" value="1"/>
</dbReference>
<dbReference type="GO" id="GO:0008168">
    <property type="term" value="F:methyltransferase activity"/>
    <property type="evidence" value="ECO:0007669"/>
    <property type="project" value="UniProtKB-KW"/>
</dbReference>
<sequence length="232" mass="26669">MSSGGLDIYALAEDMLDIHEVTPILNEYYFETLQELKFKSLLDVGCGSGGFLKELSFKYPNIETMGIDLSPVMVKNSKAKGINAHCMDLCKVEQKFDVITAIFDMVNYLDNKQLKRFLGCIENSLNKGGYFICDINTLYAFKVVASGSFIKDVGERFLTIDSDYVEEDSTYYMDFTLFEEKDGCFRKSQDSITQYYHKVEKLKKLTKMKLISKKPIAIYGHETEKFYLVFKK</sequence>
<feature type="domain" description="Methyltransferase" evidence="3">
    <location>
        <begin position="42"/>
        <end position="129"/>
    </location>
</feature>
<organism evidence="4">
    <name type="scientific">hydrothermal vent metagenome</name>
    <dbReference type="NCBI Taxonomy" id="652676"/>
    <lineage>
        <taxon>unclassified sequences</taxon>
        <taxon>metagenomes</taxon>
        <taxon>ecological metagenomes</taxon>
    </lineage>
</organism>
<reference evidence="4" key="1">
    <citation type="submission" date="2016-10" db="EMBL/GenBank/DDBJ databases">
        <authorList>
            <person name="de Groot N.N."/>
        </authorList>
    </citation>
    <scope>NUCLEOTIDE SEQUENCE</scope>
</reference>
<dbReference type="AlphaFoldDB" id="A0A1W1CYM7"/>
<evidence type="ECO:0000259" key="3">
    <source>
        <dbReference type="Pfam" id="PF13649"/>
    </source>
</evidence>
<evidence type="ECO:0000256" key="1">
    <source>
        <dbReference type="ARBA" id="ARBA00022603"/>
    </source>
</evidence>
<evidence type="ECO:0000256" key="2">
    <source>
        <dbReference type="ARBA" id="ARBA00022679"/>
    </source>
</evidence>